<dbReference type="Proteomes" id="UP000001558">
    <property type="component" value="Chromosome"/>
</dbReference>
<keyword evidence="4 8" id="KW-0819">tRNA processing</keyword>
<evidence type="ECO:0000313" key="11">
    <source>
        <dbReference type="Proteomes" id="UP000001558"/>
    </source>
</evidence>
<dbReference type="Gene3D" id="1.20.59.20">
    <property type="match status" value="1"/>
</dbReference>
<dbReference type="NCBIfam" id="TIGR02432">
    <property type="entry name" value="lysidine_TilS_N"/>
    <property type="match status" value="1"/>
</dbReference>
<keyword evidence="5 8" id="KW-0547">Nucleotide-binding</keyword>
<dbReference type="eggNOG" id="COG0037">
    <property type="taxonomic scope" value="Bacteria"/>
</dbReference>
<dbReference type="GO" id="GO:0032267">
    <property type="term" value="F:tRNA(Ile)-lysidine synthase activity"/>
    <property type="evidence" value="ECO:0007669"/>
    <property type="project" value="UniProtKB-EC"/>
</dbReference>
<dbReference type="InterPro" id="IPR012796">
    <property type="entry name" value="Lysidine-tRNA-synth_C"/>
</dbReference>
<evidence type="ECO:0000256" key="7">
    <source>
        <dbReference type="ARBA" id="ARBA00048539"/>
    </source>
</evidence>
<dbReference type="SUPFAM" id="SSF56037">
    <property type="entry name" value="PheT/TilS domain"/>
    <property type="match status" value="1"/>
</dbReference>
<dbReference type="GO" id="GO:0005524">
    <property type="term" value="F:ATP binding"/>
    <property type="evidence" value="ECO:0007669"/>
    <property type="project" value="UniProtKB-UniRule"/>
</dbReference>
<dbReference type="InterPro" id="IPR015262">
    <property type="entry name" value="tRNA_Ile_lys_synt_subst-bd"/>
</dbReference>
<evidence type="ECO:0000313" key="10">
    <source>
        <dbReference type="EMBL" id="ABO24485.1"/>
    </source>
</evidence>
<evidence type="ECO:0000256" key="6">
    <source>
        <dbReference type="ARBA" id="ARBA00022840"/>
    </source>
</evidence>
<gene>
    <name evidence="8" type="primary">tilS</name>
    <name evidence="10" type="ordered locus">Shew_2619</name>
</gene>
<dbReference type="HOGENOM" id="CLU_018869_2_0_6"/>
<dbReference type="SUPFAM" id="SSF82829">
    <property type="entry name" value="MesJ substrate recognition domain-like"/>
    <property type="match status" value="1"/>
</dbReference>
<dbReference type="EC" id="6.3.4.19" evidence="8"/>
<evidence type="ECO:0000256" key="1">
    <source>
        <dbReference type="ARBA" id="ARBA00004496"/>
    </source>
</evidence>
<evidence type="ECO:0000256" key="5">
    <source>
        <dbReference type="ARBA" id="ARBA00022741"/>
    </source>
</evidence>
<evidence type="ECO:0000256" key="8">
    <source>
        <dbReference type="HAMAP-Rule" id="MF_01161"/>
    </source>
</evidence>
<reference evidence="10 11" key="1">
    <citation type="submission" date="2007-03" db="EMBL/GenBank/DDBJ databases">
        <title>Complete sequence of Shewanella loihica PV-4.</title>
        <authorList>
            <consortium name="US DOE Joint Genome Institute"/>
            <person name="Copeland A."/>
            <person name="Lucas S."/>
            <person name="Lapidus A."/>
            <person name="Barry K."/>
            <person name="Detter J.C."/>
            <person name="Glavina del Rio T."/>
            <person name="Hammon N."/>
            <person name="Israni S."/>
            <person name="Dalin E."/>
            <person name="Tice H."/>
            <person name="Pitluck S."/>
            <person name="Chain P."/>
            <person name="Malfatti S."/>
            <person name="Shin M."/>
            <person name="Vergez L."/>
            <person name="Schmutz J."/>
            <person name="Larimer F."/>
            <person name="Land M."/>
            <person name="Hauser L."/>
            <person name="Kyrpides N."/>
            <person name="Mikhailova N."/>
            <person name="Romine M.F."/>
            <person name="Serres G."/>
            <person name="Fredrickson J."/>
            <person name="Tiedje J."/>
            <person name="Richardson P."/>
        </authorList>
    </citation>
    <scope>NUCLEOTIDE SEQUENCE [LARGE SCALE GENOMIC DNA]</scope>
    <source>
        <strain evidence="11">ATCC BAA-1088 / PV-4</strain>
    </source>
</reference>
<keyword evidence="2 8" id="KW-0963">Cytoplasm</keyword>
<dbReference type="CDD" id="cd01992">
    <property type="entry name" value="TilS_N"/>
    <property type="match status" value="1"/>
</dbReference>
<dbReference type="PANTHER" id="PTHR43033:SF1">
    <property type="entry name" value="TRNA(ILE)-LYSIDINE SYNTHASE-RELATED"/>
    <property type="match status" value="1"/>
</dbReference>
<organism evidence="10 11">
    <name type="scientific">Shewanella loihica (strain ATCC BAA-1088 / PV-4)</name>
    <dbReference type="NCBI Taxonomy" id="323850"/>
    <lineage>
        <taxon>Bacteria</taxon>
        <taxon>Pseudomonadati</taxon>
        <taxon>Pseudomonadota</taxon>
        <taxon>Gammaproteobacteria</taxon>
        <taxon>Alteromonadales</taxon>
        <taxon>Shewanellaceae</taxon>
        <taxon>Shewanella</taxon>
    </lineage>
</organism>
<comment type="catalytic activity">
    <reaction evidence="7 8">
        <text>cytidine(34) in tRNA(Ile2) + L-lysine + ATP = lysidine(34) in tRNA(Ile2) + AMP + diphosphate + H(+)</text>
        <dbReference type="Rhea" id="RHEA:43744"/>
        <dbReference type="Rhea" id="RHEA-COMP:10625"/>
        <dbReference type="Rhea" id="RHEA-COMP:10670"/>
        <dbReference type="ChEBI" id="CHEBI:15378"/>
        <dbReference type="ChEBI" id="CHEBI:30616"/>
        <dbReference type="ChEBI" id="CHEBI:32551"/>
        <dbReference type="ChEBI" id="CHEBI:33019"/>
        <dbReference type="ChEBI" id="CHEBI:82748"/>
        <dbReference type="ChEBI" id="CHEBI:83665"/>
        <dbReference type="ChEBI" id="CHEBI:456215"/>
        <dbReference type="EC" id="6.3.4.19"/>
    </reaction>
</comment>
<dbReference type="InterPro" id="IPR012795">
    <property type="entry name" value="tRNA_Ile_lys_synt_N"/>
</dbReference>
<keyword evidence="3 8" id="KW-0436">Ligase</keyword>
<dbReference type="KEGG" id="slo:Shew_2619"/>
<evidence type="ECO:0000256" key="3">
    <source>
        <dbReference type="ARBA" id="ARBA00022598"/>
    </source>
</evidence>
<evidence type="ECO:0000259" key="9">
    <source>
        <dbReference type="SMART" id="SM00977"/>
    </source>
</evidence>
<dbReference type="GO" id="GO:0006400">
    <property type="term" value="P:tRNA modification"/>
    <property type="evidence" value="ECO:0007669"/>
    <property type="project" value="UniProtKB-UniRule"/>
</dbReference>
<dbReference type="NCBIfam" id="TIGR02433">
    <property type="entry name" value="lysidine_TilS_C"/>
    <property type="match status" value="1"/>
</dbReference>
<comment type="subcellular location">
    <subcellularLocation>
        <location evidence="1 8">Cytoplasm</location>
    </subcellularLocation>
</comment>
<dbReference type="InterPro" id="IPR014729">
    <property type="entry name" value="Rossmann-like_a/b/a_fold"/>
</dbReference>
<keyword evidence="11" id="KW-1185">Reference proteome</keyword>
<dbReference type="SMART" id="SM00977">
    <property type="entry name" value="TilS_C"/>
    <property type="match status" value="1"/>
</dbReference>
<feature type="domain" description="Lysidine-tRNA(Ile) synthetase C-terminal" evidence="9">
    <location>
        <begin position="395"/>
        <end position="469"/>
    </location>
</feature>
<dbReference type="InterPro" id="IPR011063">
    <property type="entry name" value="TilS/TtcA_N"/>
</dbReference>
<dbReference type="Pfam" id="PF09179">
    <property type="entry name" value="TilS"/>
    <property type="match status" value="1"/>
</dbReference>
<evidence type="ECO:0000256" key="4">
    <source>
        <dbReference type="ARBA" id="ARBA00022694"/>
    </source>
</evidence>
<dbReference type="InterPro" id="IPR012094">
    <property type="entry name" value="tRNA_Ile_lys_synt"/>
</dbReference>
<dbReference type="Pfam" id="PF11734">
    <property type="entry name" value="TilS_C"/>
    <property type="match status" value="1"/>
</dbReference>
<dbReference type="HAMAP" id="MF_01161">
    <property type="entry name" value="tRNA_Ile_lys_synt"/>
    <property type="match status" value="1"/>
</dbReference>
<dbReference type="EMBL" id="CP000606">
    <property type="protein sequence ID" value="ABO24485.1"/>
    <property type="molecule type" value="Genomic_DNA"/>
</dbReference>
<comment type="similarity">
    <text evidence="8">Belongs to the tRNA(Ile)-lysidine synthase family.</text>
</comment>
<dbReference type="Gene3D" id="3.40.50.620">
    <property type="entry name" value="HUPs"/>
    <property type="match status" value="1"/>
</dbReference>
<evidence type="ECO:0000256" key="2">
    <source>
        <dbReference type="ARBA" id="ARBA00022490"/>
    </source>
</evidence>
<dbReference type="SUPFAM" id="SSF52402">
    <property type="entry name" value="Adenine nucleotide alpha hydrolases-like"/>
    <property type="match status" value="1"/>
</dbReference>
<accession>A3QG87</accession>
<comment type="function">
    <text evidence="8">Ligates lysine onto the cytidine present at position 34 of the AUA codon-specific tRNA(Ile) that contains the anticodon CAU, in an ATP-dependent manner. Cytidine is converted to lysidine, thus changing the amino acid specificity of the tRNA from methionine to isoleucine.</text>
</comment>
<dbReference type="Pfam" id="PF01171">
    <property type="entry name" value="ATP_bind_3"/>
    <property type="match status" value="1"/>
</dbReference>
<sequence length="474" mass="52163">MAPDSFCPFDALTQLLARVKPAAGINSGSRPATKPAMKLVLAYSGGVDSEVLAHGLSLFAKQHPEFNYLLVHVHHGLSANADSWQSHCERRAREYGLPISVKRVTVASGARISLEAAAREARYDALRSELAPGDILLTAHHQDDQLETLLLALKRGLGPKGLAAMGEVQAFTPDNPLLRPLLTSSRAQIEAFAMAEGLSHIEDESNKDSRFDRNFLRNEVLPILTARWPAFAATASRSAQLCAEQQALIDEEVSLCLPAMLLSVPHSQAAVLDLKALAEQPGRWRPHLLRGFIEHRGFPLPSAAQLGDILAQLEAKDDAQVAIRIRSMVLRRFQYALYLDPVEVAPRVEQVLQGLDEDVRSHGSTLSWPIDSQSQLVANWSLTGPRLRLAKAGEVMLRFGASGSLRCHPHGRDKGRELKKLWQEFAVPPWERGRIPLIFSGEQLVAAVGLWVDKRYLADEGEGGWQFSLVEVNT</sequence>
<dbReference type="GO" id="GO:0005737">
    <property type="term" value="C:cytoplasm"/>
    <property type="evidence" value="ECO:0007669"/>
    <property type="project" value="UniProtKB-SubCell"/>
</dbReference>
<comment type="domain">
    <text evidence="8">The N-terminal region contains the highly conserved SGGXDS motif, predicted to be a P-loop motif involved in ATP binding.</text>
</comment>
<protein>
    <recommendedName>
        <fullName evidence="8">tRNA(Ile)-lysidine synthase</fullName>
        <ecNumber evidence="8">6.3.4.19</ecNumber>
    </recommendedName>
    <alternativeName>
        <fullName evidence="8">tRNA(Ile)-2-lysyl-cytidine synthase</fullName>
    </alternativeName>
    <alternativeName>
        <fullName evidence="8">tRNA(Ile)-lysidine synthetase</fullName>
    </alternativeName>
</protein>
<dbReference type="PANTHER" id="PTHR43033">
    <property type="entry name" value="TRNA(ILE)-LYSIDINE SYNTHASE-RELATED"/>
    <property type="match status" value="1"/>
</dbReference>
<name>A3QG87_SHELP</name>
<feature type="binding site" evidence="8">
    <location>
        <begin position="44"/>
        <end position="49"/>
    </location>
    <ligand>
        <name>ATP</name>
        <dbReference type="ChEBI" id="CHEBI:30616"/>
    </ligand>
</feature>
<dbReference type="OrthoDB" id="9807403at2"/>
<keyword evidence="6 8" id="KW-0067">ATP-binding</keyword>
<dbReference type="AlphaFoldDB" id="A3QG87"/>
<proteinExistence type="inferred from homology"/>
<dbReference type="STRING" id="323850.Shew_2619"/>